<dbReference type="RefSeq" id="WP_281092536.1">
    <property type="nucleotide sequence ID" value="NZ_JARYZI010000001.1"/>
</dbReference>
<evidence type="ECO:0000256" key="1">
    <source>
        <dbReference type="ARBA" id="ARBA00022763"/>
    </source>
</evidence>
<keyword evidence="4" id="KW-1185">Reference proteome</keyword>
<feature type="domain" description="Methylated-DNA-[protein]-cysteine S-methyltransferase DNA binding" evidence="2">
    <location>
        <begin position="9"/>
        <end position="85"/>
    </location>
</feature>
<accession>A0ABT6N8K5</accession>
<sequence>MSYTQMTIDIIKAIREVPFGFVCSYGEVAKAAGYPNGARQVVRVLSSLSSKENLAWHRIVNKKGEIALSGDGEFEQILRLEMEGVKFVKEGKVSSACFYHF</sequence>
<dbReference type="SUPFAM" id="SSF46767">
    <property type="entry name" value="Methylated DNA-protein cysteine methyltransferase, C-terminal domain"/>
    <property type="match status" value="1"/>
</dbReference>
<evidence type="ECO:0000259" key="2">
    <source>
        <dbReference type="Pfam" id="PF01035"/>
    </source>
</evidence>
<dbReference type="Proteomes" id="UP001158045">
    <property type="component" value="Unassembled WGS sequence"/>
</dbReference>
<reference evidence="3 4" key="1">
    <citation type="submission" date="2023-04" db="EMBL/GenBank/DDBJ databases">
        <title>Fusibacter bizertensis strain WBS, isolated from littoral bottom sediments of the Arctic seas - biochemical and genomic analysis.</title>
        <authorList>
            <person name="Brioukhanov A.L."/>
        </authorList>
    </citation>
    <scope>NUCLEOTIDE SEQUENCE [LARGE SCALE GENOMIC DNA]</scope>
    <source>
        <strain evidence="3 4">WBS</strain>
    </source>
</reference>
<evidence type="ECO:0000313" key="3">
    <source>
        <dbReference type="EMBL" id="MDH8676738.1"/>
    </source>
</evidence>
<dbReference type="Gene3D" id="1.10.10.10">
    <property type="entry name" value="Winged helix-like DNA-binding domain superfamily/Winged helix DNA-binding domain"/>
    <property type="match status" value="1"/>
</dbReference>
<protein>
    <submittedName>
        <fullName evidence="3">MGMT family protein</fullName>
    </submittedName>
</protein>
<dbReference type="InterPro" id="IPR014048">
    <property type="entry name" value="MethylDNA_cys_MeTrfase_DNA-bd"/>
</dbReference>
<dbReference type="InterPro" id="IPR052520">
    <property type="entry name" value="ATL_DNA_repair"/>
</dbReference>
<dbReference type="Pfam" id="PF01035">
    <property type="entry name" value="DNA_binding_1"/>
    <property type="match status" value="1"/>
</dbReference>
<dbReference type="InterPro" id="IPR036217">
    <property type="entry name" value="MethylDNA_cys_MeTrfase_DNAb"/>
</dbReference>
<evidence type="ECO:0000313" key="4">
    <source>
        <dbReference type="Proteomes" id="UP001158045"/>
    </source>
</evidence>
<name>A0ABT6N8K5_9FIRM</name>
<dbReference type="InterPro" id="IPR036388">
    <property type="entry name" value="WH-like_DNA-bd_sf"/>
</dbReference>
<comment type="caution">
    <text evidence="3">The sequence shown here is derived from an EMBL/GenBank/DDBJ whole genome shotgun (WGS) entry which is preliminary data.</text>
</comment>
<dbReference type="EMBL" id="JARYZI010000001">
    <property type="protein sequence ID" value="MDH8676738.1"/>
    <property type="molecule type" value="Genomic_DNA"/>
</dbReference>
<dbReference type="CDD" id="cd06445">
    <property type="entry name" value="ATase"/>
    <property type="match status" value="1"/>
</dbReference>
<keyword evidence="1" id="KW-0227">DNA damage</keyword>
<dbReference type="PANTHER" id="PTHR42942">
    <property type="entry name" value="6-O-METHYLGUANINE DNA METHYLTRANSFERASE"/>
    <property type="match status" value="1"/>
</dbReference>
<gene>
    <name evidence="3" type="ORF">QE109_01195</name>
</gene>
<proteinExistence type="predicted"/>
<dbReference type="PANTHER" id="PTHR42942:SF1">
    <property type="entry name" value="ALKYLTRANSFERASE-LIKE PROTEIN 1"/>
    <property type="match status" value="1"/>
</dbReference>
<organism evidence="3 4">
    <name type="scientific">Fusibacter bizertensis</name>
    <dbReference type="NCBI Taxonomy" id="1488331"/>
    <lineage>
        <taxon>Bacteria</taxon>
        <taxon>Bacillati</taxon>
        <taxon>Bacillota</taxon>
        <taxon>Clostridia</taxon>
        <taxon>Eubacteriales</taxon>
        <taxon>Eubacteriales Family XII. Incertae Sedis</taxon>
        <taxon>Fusibacter</taxon>
    </lineage>
</organism>